<dbReference type="SUPFAM" id="SSF56112">
    <property type="entry name" value="Protein kinase-like (PK-like)"/>
    <property type="match status" value="1"/>
</dbReference>
<evidence type="ECO:0000313" key="1">
    <source>
        <dbReference type="EMBL" id="KAK1437425.1"/>
    </source>
</evidence>
<keyword evidence="2" id="KW-1185">Reference proteome</keyword>
<dbReference type="AlphaFoldDB" id="A0AAD8LH45"/>
<evidence type="ECO:0000313" key="2">
    <source>
        <dbReference type="Proteomes" id="UP001229421"/>
    </source>
</evidence>
<gene>
    <name evidence="1" type="ORF">QVD17_03216</name>
</gene>
<reference evidence="1" key="1">
    <citation type="journal article" date="2023" name="bioRxiv">
        <title>Improved chromosome-level genome assembly for marigold (Tagetes erecta).</title>
        <authorList>
            <person name="Jiang F."/>
            <person name="Yuan L."/>
            <person name="Wang S."/>
            <person name="Wang H."/>
            <person name="Xu D."/>
            <person name="Wang A."/>
            <person name="Fan W."/>
        </authorList>
    </citation>
    <scope>NUCLEOTIDE SEQUENCE</scope>
    <source>
        <strain evidence="1">WSJ</strain>
        <tissue evidence="1">Leaf</tissue>
    </source>
</reference>
<protein>
    <recommendedName>
        <fullName evidence="3">Protein kinase domain-containing protein</fullName>
    </recommendedName>
</protein>
<accession>A0AAD8LH45</accession>
<proteinExistence type="predicted"/>
<dbReference type="EMBL" id="JAUHHV010000001">
    <property type="protein sequence ID" value="KAK1437425.1"/>
    <property type="molecule type" value="Genomic_DNA"/>
</dbReference>
<dbReference type="Proteomes" id="UP001229421">
    <property type="component" value="Unassembled WGS sequence"/>
</dbReference>
<dbReference type="InterPro" id="IPR011009">
    <property type="entry name" value="Kinase-like_dom_sf"/>
</dbReference>
<comment type="caution">
    <text evidence="1">The sequence shown here is derived from an EMBL/GenBank/DDBJ whole genome shotgun (WGS) entry which is preliminary data.</text>
</comment>
<name>A0AAD8LH45_TARER</name>
<sequence>MERCTKLQVSYYVFICALDFVCGLDYLHNGVDIHYLIQCRDVKSSNSLLYENSTVMNHDSGFGKVYKRQITSTNEIFSIQSCPTWKKYKVLSVAPINGVILKPPLYSGTRLEWEETIAIGDGRLHSESSRLEEENHLKMHSDMVFCFCFTFQQTLSHTFLAFIFLHSVAAASSSPPSTVTRSSFKILIKECPKHANVLLDDGNSSNFKDLRIWKGVWWIWKAECKPHRALQENEGSKWRLYRLAGSPQLCRDDPDER</sequence>
<evidence type="ECO:0008006" key="3">
    <source>
        <dbReference type="Google" id="ProtNLM"/>
    </source>
</evidence>
<organism evidence="1 2">
    <name type="scientific">Tagetes erecta</name>
    <name type="common">African marigold</name>
    <dbReference type="NCBI Taxonomy" id="13708"/>
    <lineage>
        <taxon>Eukaryota</taxon>
        <taxon>Viridiplantae</taxon>
        <taxon>Streptophyta</taxon>
        <taxon>Embryophyta</taxon>
        <taxon>Tracheophyta</taxon>
        <taxon>Spermatophyta</taxon>
        <taxon>Magnoliopsida</taxon>
        <taxon>eudicotyledons</taxon>
        <taxon>Gunneridae</taxon>
        <taxon>Pentapetalae</taxon>
        <taxon>asterids</taxon>
        <taxon>campanulids</taxon>
        <taxon>Asterales</taxon>
        <taxon>Asteraceae</taxon>
        <taxon>Asteroideae</taxon>
        <taxon>Heliantheae alliance</taxon>
        <taxon>Tageteae</taxon>
        <taxon>Tagetes</taxon>
    </lineage>
</organism>